<feature type="transmembrane region" description="Helical" evidence="3">
    <location>
        <begin position="174"/>
        <end position="198"/>
    </location>
</feature>
<reference evidence="6" key="1">
    <citation type="journal article" date="2016" name="Genome Announc.">
        <title>Complete genome sequence of Alkaliphilus metalliredigens strain QYMF, an alkaliphilic and metal-reducing bacterium isolated from borax-contaminated leachate ponds.</title>
        <authorList>
            <person name="Hwang C."/>
            <person name="Copeland A."/>
            <person name="Lucas S."/>
            <person name="Lapidus A."/>
            <person name="Barry K."/>
            <person name="Detter J.C."/>
            <person name="Glavina Del Rio T."/>
            <person name="Hammon N."/>
            <person name="Israni S."/>
            <person name="Dalin E."/>
            <person name="Tice H."/>
            <person name="Pitluck S."/>
            <person name="Chertkov O."/>
            <person name="Brettin T."/>
            <person name="Bruce D."/>
            <person name="Han C."/>
            <person name="Schmutz J."/>
            <person name="Larimer F."/>
            <person name="Land M.L."/>
            <person name="Hauser L."/>
            <person name="Kyrpides N."/>
            <person name="Mikhailova N."/>
            <person name="Ye Q."/>
            <person name="Zhou J."/>
            <person name="Richardson P."/>
            <person name="Fields M.W."/>
        </authorList>
    </citation>
    <scope>NUCLEOTIDE SEQUENCE [LARGE SCALE GENOMIC DNA]</scope>
    <source>
        <strain evidence="6">QYMF</strain>
    </source>
</reference>
<dbReference type="Pfam" id="PF14501">
    <property type="entry name" value="HATPase_c_5"/>
    <property type="match status" value="1"/>
</dbReference>
<keyword evidence="3" id="KW-0472">Membrane</keyword>
<feature type="transmembrane region" description="Helical" evidence="3">
    <location>
        <begin position="146"/>
        <end position="168"/>
    </location>
</feature>
<dbReference type="AlphaFoldDB" id="A6TVE9"/>
<dbReference type="KEGG" id="amt:Amet_4086"/>
<proteinExistence type="predicted"/>
<dbReference type="OrthoDB" id="9792686at2"/>
<organism evidence="5 6">
    <name type="scientific">Alkaliphilus metalliredigens (strain QYMF)</name>
    <dbReference type="NCBI Taxonomy" id="293826"/>
    <lineage>
        <taxon>Bacteria</taxon>
        <taxon>Bacillati</taxon>
        <taxon>Bacillota</taxon>
        <taxon>Clostridia</taxon>
        <taxon>Peptostreptococcales</taxon>
        <taxon>Natronincolaceae</taxon>
        <taxon>Alkaliphilus</taxon>
    </lineage>
</organism>
<dbReference type="InterPro" id="IPR005467">
    <property type="entry name" value="His_kinase_dom"/>
</dbReference>
<sequence length="420" mass="48766">MEWYQILMLSILEMVAIVAIWSGFNEKFNRYKIRSLCIVMGMSLMAAMFNVYDVNMDFIIHYIVLCTMVITLLKVPVKDTIIQFLIVLIIIFSIQFSLTYFLSTFRNTNTYSFVNGLIINTFTLLVSMIIYKLIMGSKVKQNYLKYSNYTISITINITGMVLLLIYMWEMNQNFVWNHIVYLLLAMVIWEALNIFFLYQSIRIKEQEKMIDIHEKYTPILKDMVDEVREMQHESKNHLNVLYGLVQIEDALKAKEEIAQYLEVLIEGMKSTDQLLNIKEPVLSAIIYSKKSLAEKQGIYFHVEFCGEIPVFPLVKYELVELLGNLLDNAIEAAEDSSSVENPKVFLTLGIEANYSMIEVKNTGGIIKQENIERIFERGFSTKKGKHRGYGLYHVKKIVDRYQGTIELSFDGDCTVLKILL</sequence>
<keyword evidence="6" id="KW-1185">Reference proteome</keyword>
<keyword evidence="3" id="KW-1133">Transmembrane helix</keyword>
<dbReference type="GO" id="GO:0016301">
    <property type="term" value="F:kinase activity"/>
    <property type="evidence" value="ECO:0007669"/>
    <property type="project" value="UniProtKB-KW"/>
</dbReference>
<protein>
    <submittedName>
        <fullName evidence="5">Signal transduction histidine kinase regulating citrate/malate metabolism</fullName>
    </submittedName>
</protein>
<dbReference type="RefSeq" id="WP_012065115.1">
    <property type="nucleotide sequence ID" value="NC_009633.1"/>
</dbReference>
<dbReference type="STRING" id="293826.Amet_4086"/>
<dbReference type="PANTHER" id="PTHR40448:SF1">
    <property type="entry name" value="TWO-COMPONENT SENSOR HISTIDINE KINASE"/>
    <property type="match status" value="1"/>
</dbReference>
<dbReference type="SMART" id="SM00387">
    <property type="entry name" value="HATPase_c"/>
    <property type="match status" value="1"/>
</dbReference>
<dbReference type="SUPFAM" id="SSF55874">
    <property type="entry name" value="ATPase domain of HSP90 chaperone/DNA topoisomerase II/histidine kinase"/>
    <property type="match status" value="1"/>
</dbReference>
<dbReference type="EMBL" id="CP000724">
    <property type="protein sequence ID" value="ABR50167.1"/>
    <property type="molecule type" value="Genomic_DNA"/>
</dbReference>
<name>A6TVE9_ALKMQ</name>
<dbReference type="InterPro" id="IPR003594">
    <property type="entry name" value="HATPase_dom"/>
</dbReference>
<feature type="transmembrane region" description="Helical" evidence="3">
    <location>
        <begin position="36"/>
        <end position="52"/>
    </location>
</feature>
<dbReference type="GO" id="GO:0000160">
    <property type="term" value="P:phosphorelay signal transduction system"/>
    <property type="evidence" value="ECO:0007669"/>
    <property type="project" value="UniProtKB-KW"/>
</dbReference>
<feature type="transmembrane region" description="Helical" evidence="3">
    <location>
        <begin position="6"/>
        <end position="24"/>
    </location>
</feature>
<evidence type="ECO:0000256" key="1">
    <source>
        <dbReference type="ARBA" id="ARBA00022777"/>
    </source>
</evidence>
<gene>
    <name evidence="5" type="ordered locus">Amet_4086</name>
</gene>
<evidence type="ECO:0000313" key="6">
    <source>
        <dbReference type="Proteomes" id="UP000001572"/>
    </source>
</evidence>
<feature type="transmembrane region" description="Helical" evidence="3">
    <location>
        <begin position="84"/>
        <end position="102"/>
    </location>
</feature>
<dbReference type="PROSITE" id="PS50109">
    <property type="entry name" value="HIS_KIN"/>
    <property type="match status" value="1"/>
</dbReference>
<dbReference type="GO" id="GO:0042802">
    <property type="term" value="F:identical protein binding"/>
    <property type="evidence" value="ECO:0007669"/>
    <property type="project" value="TreeGrafter"/>
</dbReference>
<dbReference type="InterPro" id="IPR032834">
    <property type="entry name" value="NatK-like_C"/>
</dbReference>
<dbReference type="HOGENOM" id="CLU_020211_16_0_9"/>
<keyword evidence="2" id="KW-0902">Two-component regulatory system</keyword>
<dbReference type="Gene3D" id="3.30.565.10">
    <property type="entry name" value="Histidine kinase-like ATPase, C-terminal domain"/>
    <property type="match status" value="1"/>
</dbReference>
<evidence type="ECO:0000256" key="2">
    <source>
        <dbReference type="ARBA" id="ARBA00023012"/>
    </source>
</evidence>
<dbReference type="PANTHER" id="PTHR40448">
    <property type="entry name" value="TWO-COMPONENT SENSOR HISTIDINE KINASE"/>
    <property type="match status" value="1"/>
</dbReference>
<evidence type="ECO:0000313" key="5">
    <source>
        <dbReference type="EMBL" id="ABR50167.1"/>
    </source>
</evidence>
<keyword evidence="1 5" id="KW-0418">Kinase</keyword>
<accession>A6TVE9</accession>
<dbReference type="InterPro" id="IPR036890">
    <property type="entry name" value="HATPase_C_sf"/>
</dbReference>
<keyword evidence="3" id="KW-0812">Transmembrane</keyword>
<evidence type="ECO:0000256" key="3">
    <source>
        <dbReference type="SAM" id="Phobius"/>
    </source>
</evidence>
<feature type="transmembrane region" description="Helical" evidence="3">
    <location>
        <begin position="58"/>
        <end position="77"/>
    </location>
</feature>
<dbReference type="eggNOG" id="COG3290">
    <property type="taxonomic scope" value="Bacteria"/>
</dbReference>
<feature type="transmembrane region" description="Helical" evidence="3">
    <location>
        <begin position="114"/>
        <end position="134"/>
    </location>
</feature>
<dbReference type="Proteomes" id="UP000001572">
    <property type="component" value="Chromosome"/>
</dbReference>
<evidence type="ECO:0000259" key="4">
    <source>
        <dbReference type="PROSITE" id="PS50109"/>
    </source>
</evidence>
<keyword evidence="1 5" id="KW-0808">Transferase</keyword>
<feature type="domain" description="Histidine kinase" evidence="4">
    <location>
        <begin position="229"/>
        <end position="420"/>
    </location>
</feature>